<sequence length="298" mass="31607">MRVFVTGASGWIGSAVVPELLDAGHEVVGLARSREAAAALHDKGVEVHRGDLDDLESLRKGADAADGVVHLAFKHDFSDYAGAGRTERSVLETLCETMAGSDRPLLFASGVAGIRPGHVVTENDSHSMRGPDAPRGGGEELAFGYTEKGVRPVALRFSTTVHGVGDHGFISTIIEAARETGVSGYVGDGSNRWPAVHVRDAARMTRLALEKAPPGSVMHAVGEEGIATREIAEVIGHELDIPSRSVDPDEALSHFGWVGSFFALDTPASSSLTQQSLNWTPVEPGLIEDLSAGHYFRR</sequence>
<dbReference type="GO" id="GO:0005737">
    <property type="term" value="C:cytoplasm"/>
    <property type="evidence" value="ECO:0007669"/>
    <property type="project" value="TreeGrafter"/>
</dbReference>
<dbReference type="GO" id="GO:0004029">
    <property type="term" value="F:aldehyde dehydrogenase (NAD+) activity"/>
    <property type="evidence" value="ECO:0007669"/>
    <property type="project" value="TreeGrafter"/>
</dbReference>
<keyword evidence="3" id="KW-1185">Reference proteome</keyword>
<dbReference type="EMBL" id="BAHE01000015">
    <property type="protein sequence ID" value="GAC00469.1"/>
    <property type="molecule type" value="Genomic_DNA"/>
</dbReference>
<protein>
    <recommendedName>
        <fullName evidence="1">NAD-dependent epimerase/dehydratase domain-containing protein</fullName>
    </recommendedName>
</protein>
<dbReference type="PANTHER" id="PTHR48079">
    <property type="entry name" value="PROTEIN YEEZ"/>
    <property type="match status" value="1"/>
</dbReference>
<feature type="domain" description="NAD-dependent epimerase/dehydratase" evidence="1">
    <location>
        <begin position="3"/>
        <end position="213"/>
    </location>
</feature>
<dbReference type="InterPro" id="IPR051783">
    <property type="entry name" value="NAD(P)-dependent_oxidoreduct"/>
</dbReference>
<proteinExistence type="predicted"/>
<dbReference type="SUPFAM" id="SSF51735">
    <property type="entry name" value="NAD(P)-binding Rossmann-fold domains"/>
    <property type="match status" value="1"/>
</dbReference>
<evidence type="ECO:0000259" key="1">
    <source>
        <dbReference type="Pfam" id="PF01370"/>
    </source>
</evidence>
<dbReference type="AlphaFoldDB" id="K6VW71"/>
<dbReference type="Gene3D" id="3.40.50.720">
    <property type="entry name" value="NAD(P)-binding Rossmann-like Domain"/>
    <property type="match status" value="1"/>
</dbReference>
<organism evidence="2 3">
    <name type="scientific">Gordonia namibiensis NBRC 108229</name>
    <dbReference type="NCBI Taxonomy" id="1208314"/>
    <lineage>
        <taxon>Bacteria</taxon>
        <taxon>Bacillati</taxon>
        <taxon>Actinomycetota</taxon>
        <taxon>Actinomycetes</taxon>
        <taxon>Mycobacteriales</taxon>
        <taxon>Gordoniaceae</taxon>
        <taxon>Gordonia</taxon>
    </lineage>
</organism>
<reference evidence="2 3" key="1">
    <citation type="submission" date="2012-08" db="EMBL/GenBank/DDBJ databases">
        <title>Whole genome shotgun sequence of Gordonia namibiensis NBRC 108229.</title>
        <authorList>
            <person name="Isaki-Nakamura S."/>
            <person name="Hosoyama A."/>
            <person name="Tsuchikane K."/>
            <person name="Katsumata H."/>
            <person name="Baba S."/>
            <person name="Yamazaki S."/>
            <person name="Fujita N."/>
        </authorList>
    </citation>
    <scope>NUCLEOTIDE SEQUENCE [LARGE SCALE GENOMIC DNA]</scope>
    <source>
        <strain evidence="2 3">NBRC 108229</strain>
    </source>
</reference>
<evidence type="ECO:0000313" key="3">
    <source>
        <dbReference type="Proteomes" id="UP000035058"/>
    </source>
</evidence>
<comment type="caution">
    <text evidence="2">The sequence shown here is derived from an EMBL/GenBank/DDBJ whole genome shotgun (WGS) entry which is preliminary data.</text>
</comment>
<evidence type="ECO:0000313" key="2">
    <source>
        <dbReference type="EMBL" id="GAC00469.1"/>
    </source>
</evidence>
<dbReference type="InterPro" id="IPR036291">
    <property type="entry name" value="NAD(P)-bd_dom_sf"/>
</dbReference>
<name>K6VW71_9ACTN</name>
<dbReference type="InterPro" id="IPR001509">
    <property type="entry name" value="Epimerase_deHydtase"/>
</dbReference>
<accession>K6VW71</accession>
<gene>
    <name evidence="2" type="ORF">GONAM_15_01780</name>
</gene>
<dbReference type="PANTHER" id="PTHR48079:SF6">
    <property type="entry name" value="NAD(P)-BINDING DOMAIN-CONTAINING PROTEIN-RELATED"/>
    <property type="match status" value="1"/>
</dbReference>
<dbReference type="Pfam" id="PF01370">
    <property type="entry name" value="Epimerase"/>
    <property type="match status" value="1"/>
</dbReference>
<dbReference type="Proteomes" id="UP000035058">
    <property type="component" value="Unassembled WGS sequence"/>
</dbReference>
<dbReference type="RefSeq" id="WP_006866672.1">
    <property type="nucleotide sequence ID" value="NZ_BAHE01000015.1"/>
</dbReference>
<dbReference type="CDD" id="cd05262">
    <property type="entry name" value="SDR_a7"/>
    <property type="match status" value="1"/>
</dbReference>